<proteinExistence type="predicted"/>
<sequence>MSLDCLFGLCLMFLEVKTYIYCTVYLCALCVLFQHDSLYVSLCALIFLTGNYLNNLQIPPLIGDFTVSYPCHAHQANLPRQILF</sequence>
<reference evidence="1" key="1">
    <citation type="submission" date="2025-08" db="UniProtKB">
        <authorList>
            <consortium name="Ensembl"/>
        </authorList>
    </citation>
    <scope>IDENTIFICATION</scope>
</reference>
<accession>A0A670XY18</accession>
<evidence type="ECO:0000313" key="2">
    <source>
        <dbReference type="Proteomes" id="UP000472273"/>
    </source>
</evidence>
<evidence type="ECO:0000313" key="1">
    <source>
        <dbReference type="Ensembl" id="ENSPTXP00000003618.1"/>
    </source>
</evidence>
<name>A0A670XY18_PSETE</name>
<dbReference type="AlphaFoldDB" id="A0A670XY18"/>
<reference evidence="1" key="2">
    <citation type="submission" date="2025-09" db="UniProtKB">
        <authorList>
            <consortium name="Ensembl"/>
        </authorList>
    </citation>
    <scope>IDENTIFICATION</scope>
</reference>
<protein>
    <submittedName>
        <fullName evidence="1">Uncharacterized protein</fullName>
    </submittedName>
</protein>
<dbReference type="Ensembl" id="ENSPTXT00000003724.1">
    <property type="protein sequence ID" value="ENSPTXP00000003618.1"/>
    <property type="gene ID" value="ENSPTXG00000002702.1"/>
</dbReference>
<dbReference type="Proteomes" id="UP000472273">
    <property type="component" value="Unplaced"/>
</dbReference>
<organism evidence="1 2">
    <name type="scientific">Pseudonaja textilis</name>
    <name type="common">Eastern brown snake</name>
    <dbReference type="NCBI Taxonomy" id="8673"/>
    <lineage>
        <taxon>Eukaryota</taxon>
        <taxon>Metazoa</taxon>
        <taxon>Chordata</taxon>
        <taxon>Craniata</taxon>
        <taxon>Vertebrata</taxon>
        <taxon>Euteleostomi</taxon>
        <taxon>Lepidosauria</taxon>
        <taxon>Squamata</taxon>
        <taxon>Bifurcata</taxon>
        <taxon>Unidentata</taxon>
        <taxon>Episquamata</taxon>
        <taxon>Toxicofera</taxon>
        <taxon>Serpentes</taxon>
        <taxon>Colubroidea</taxon>
        <taxon>Elapidae</taxon>
        <taxon>Hydrophiinae</taxon>
        <taxon>Pseudonaja</taxon>
    </lineage>
</organism>
<keyword evidence="2" id="KW-1185">Reference proteome</keyword>